<dbReference type="Pfam" id="PF12781">
    <property type="entry name" value="AAA_9"/>
    <property type="match status" value="1"/>
</dbReference>
<dbReference type="PANTHER" id="PTHR10676:SF396">
    <property type="entry name" value="DYNEIN AXONEMAL HEAVY CHAIN 1"/>
    <property type="match status" value="1"/>
</dbReference>
<feature type="domain" description="Dynein heavy chain ATP-binding dynein motor region" evidence="1">
    <location>
        <begin position="40"/>
        <end position="220"/>
    </location>
</feature>
<reference evidence="2" key="2">
    <citation type="journal article" date="2007" name="Science">
        <title>Draft genome sequence of the sexually transmitted pathogen Trichomonas vaginalis.</title>
        <authorList>
            <person name="Carlton J.M."/>
            <person name="Hirt R.P."/>
            <person name="Silva J.C."/>
            <person name="Delcher A.L."/>
            <person name="Schatz M."/>
            <person name="Zhao Q."/>
            <person name="Wortman J.R."/>
            <person name="Bidwell S.L."/>
            <person name="Alsmark U.C.M."/>
            <person name="Besteiro S."/>
            <person name="Sicheritz-Ponten T."/>
            <person name="Noel C.J."/>
            <person name="Dacks J.B."/>
            <person name="Foster P.G."/>
            <person name="Simillion C."/>
            <person name="Van de Peer Y."/>
            <person name="Miranda-Saavedra D."/>
            <person name="Barton G.J."/>
            <person name="Westrop G.D."/>
            <person name="Mueller S."/>
            <person name="Dessi D."/>
            <person name="Fiori P.L."/>
            <person name="Ren Q."/>
            <person name="Paulsen I."/>
            <person name="Zhang H."/>
            <person name="Bastida-Corcuera F.D."/>
            <person name="Simoes-Barbosa A."/>
            <person name="Brown M.T."/>
            <person name="Hayes R.D."/>
            <person name="Mukherjee M."/>
            <person name="Okumura C.Y."/>
            <person name="Schneider R."/>
            <person name="Smith A.J."/>
            <person name="Vanacova S."/>
            <person name="Villalvazo M."/>
            <person name="Haas B.J."/>
            <person name="Pertea M."/>
            <person name="Feldblyum T.V."/>
            <person name="Utterback T.R."/>
            <person name="Shu C.L."/>
            <person name="Osoegawa K."/>
            <person name="de Jong P.J."/>
            <person name="Hrdy I."/>
            <person name="Horvathova L."/>
            <person name="Zubacova Z."/>
            <person name="Dolezal P."/>
            <person name="Malik S.B."/>
            <person name="Logsdon J.M. Jr."/>
            <person name="Henze K."/>
            <person name="Gupta A."/>
            <person name="Wang C.C."/>
            <person name="Dunne R.L."/>
            <person name="Upcroft J.A."/>
            <person name="Upcroft P."/>
            <person name="White O."/>
            <person name="Salzberg S.L."/>
            <person name="Tang P."/>
            <person name="Chiu C.-H."/>
            <person name="Lee Y.-S."/>
            <person name="Embley T.M."/>
            <person name="Coombs G.H."/>
            <person name="Mottram J.C."/>
            <person name="Tachezy J."/>
            <person name="Fraser-Liggett C.M."/>
            <person name="Johnson P.J."/>
        </authorList>
    </citation>
    <scope>NUCLEOTIDE SEQUENCE [LARGE SCALE GENOMIC DNA]</scope>
    <source>
        <strain evidence="2">G3</strain>
    </source>
</reference>
<accession>A2ECR0</accession>
<dbReference type="AlphaFoldDB" id="A2ECR0"/>
<dbReference type="GO" id="GO:0030286">
    <property type="term" value="C:dynein complex"/>
    <property type="evidence" value="ECO:0007669"/>
    <property type="project" value="InterPro"/>
</dbReference>
<evidence type="ECO:0000313" key="2">
    <source>
        <dbReference type="EMBL" id="EAY09556.1"/>
    </source>
</evidence>
<evidence type="ECO:0000259" key="1">
    <source>
        <dbReference type="Pfam" id="PF12781"/>
    </source>
</evidence>
<protein>
    <recommendedName>
        <fullName evidence="1">Dynein heavy chain ATP-binding dynein motor region domain-containing protein</fullName>
    </recommendedName>
</protein>
<keyword evidence="3" id="KW-1185">Reference proteome</keyword>
<name>A2ECR0_TRIV3</name>
<gene>
    <name evidence="2" type="ORF">TVAG_276290</name>
</gene>
<dbReference type="GO" id="GO:0007018">
    <property type="term" value="P:microtubule-based movement"/>
    <property type="evidence" value="ECO:0007669"/>
    <property type="project" value="InterPro"/>
</dbReference>
<dbReference type="EMBL" id="DS113355">
    <property type="protein sequence ID" value="EAY09556.1"/>
    <property type="molecule type" value="Genomic_DNA"/>
</dbReference>
<dbReference type="KEGG" id="tva:4767479"/>
<dbReference type="RefSeq" id="XP_001321779.1">
    <property type="nucleotide sequence ID" value="XM_001321744.1"/>
</dbReference>
<dbReference type="InterPro" id="IPR026983">
    <property type="entry name" value="DHC"/>
</dbReference>
<dbReference type="PANTHER" id="PTHR10676">
    <property type="entry name" value="DYNEIN HEAVY CHAIN FAMILY PROTEIN"/>
    <property type="match status" value="1"/>
</dbReference>
<evidence type="ECO:0000313" key="3">
    <source>
        <dbReference type="Proteomes" id="UP000001542"/>
    </source>
</evidence>
<sequence length="960" mass="108434">MNPYEIIGSVICSLDAEKDIKVSDMGISLKFTLFTRLAFHSPRTPLISDNDSYIFDSVLKTIPKPERMIVSLETSNIMDKFNEAAEKGLTMIIIDVEKLTPNLQFFLRMARSNDGKATFDIGQRKVKVSEQFRLILFTPLPMNDVPENLKSVVTPVDFSKFSKGFPRDVIERAFIMKYNTKELSTIADPCLTRMQKLYEINTTEKDLLEIINDIRTNQKEDINYVLVEDNETFTSLLTVKKLFIGLISEDIDYEELSDKKKVVLHPYENAIDICESMWLSLSRYLPRVSNLYSFSFSGYMEMINQIISEVTEIEKLPRLFIASVEQKYFKSMTMRDSIFFMLICSFFNNCRHGFTHESDLQVIAQHIQAEYDGRIQMFGPEPGRSSFDQMKFVNILGLYKLATSLICDNFDEHFLEAIPMDSIPLDQPIVILKNTGRTLKLDIDDEECLEFTYGIESDYLTLMKSAITRARIHGNRVIVYYDSPNPSIATFINDNIDAVNTQPPNEKFQLIISCSTSEYIPHSVMSRCVVLQTREPVCVAQTMRHLKPVICSSTDFQLHYAIATVFAIQNVRAFLGPCGLFNAQFVNVELIKSVMERLKFDKITVPAARKITESIVSNSFCYKDDCDKVIAHLKKIINPDITDDIFTFTRSQLSAGSPWIIPKDNKGYDEVVSHLPVLPAHEVLCVDRSLSSITESWSLSRWLSEPFMTLARDSTIDSTAKLSSILVTIPDPIEIPLTLAPSPASIIAKKEARIYNETIKAVKQSVQNPTKFTHMCVANDISPPEWGKAAHINAPIRIAAFFRALIARREFIDICVKTRNLPKRIDANSCSDVKALVSAVCASVATNFSEQDAVFELERASDSPLALDGVAIVGWGFDPRSKQLSQPTKVTKPSSKMFTLHLRAQPSSSEMMIVPILLTIGPNTLDNYVARLAIRGDLSYDDMIINGVCAVLHLPSSFEE</sequence>
<dbReference type="VEuPathDB" id="TrichDB:TVAGG3_0379760"/>
<dbReference type="GO" id="GO:0045505">
    <property type="term" value="F:dynein intermediate chain binding"/>
    <property type="evidence" value="ECO:0007669"/>
    <property type="project" value="InterPro"/>
</dbReference>
<dbReference type="VEuPathDB" id="TrichDB:TVAG_276290"/>
<dbReference type="InParanoid" id="A2ECR0"/>
<proteinExistence type="predicted"/>
<dbReference type="SMR" id="A2ECR0"/>
<dbReference type="InterPro" id="IPR035706">
    <property type="entry name" value="AAA_9"/>
</dbReference>
<dbReference type="InterPro" id="IPR027417">
    <property type="entry name" value="P-loop_NTPase"/>
</dbReference>
<dbReference type="PROSITE" id="PS50096">
    <property type="entry name" value="IQ"/>
    <property type="match status" value="1"/>
</dbReference>
<organism evidence="2 3">
    <name type="scientific">Trichomonas vaginalis (strain ATCC PRA-98 / G3)</name>
    <dbReference type="NCBI Taxonomy" id="412133"/>
    <lineage>
        <taxon>Eukaryota</taxon>
        <taxon>Metamonada</taxon>
        <taxon>Parabasalia</taxon>
        <taxon>Trichomonadida</taxon>
        <taxon>Trichomonadidae</taxon>
        <taxon>Trichomonas</taxon>
    </lineage>
</organism>
<dbReference type="GO" id="GO:0051959">
    <property type="term" value="F:dynein light intermediate chain binding"/>
    <property type="evidence" value="ECO:0007669"/>
    <property type="project" value="InterPro"/>
</dbReference>
<dbReference type="Proteomes" id="UP000001542">
    <property type="component" value="Unassembled WGS sequence"/>
</dbReference>
<reference evidence="2" key="1">
    <citation type="submission" date="2006-10" db="EMBL/GenBank/DDBJ databases">
        <authorList>
            <person name="Amadeo P."/>
            <person name="Zhao Q."/>
            <person name="Wortman J."/>
            <person name="Fraser-Liggett C."/>
            <person name="Carlton J."/>
        </authorList>
    </citation>
    <scope>NUCLEOTIDE SEQUENCE</scope>
    <source>
        <strain evidence="2">G3</strain>
    </source>
</reference>
<dbReference type="Gene3D" id="3.40.50.300">
    <property type="entry name" value="P-loop containing nucleotide triphosphate hydrolases"/>
    <property type="match status" value="1"/>
</dbReference>